<evidence type="ECO:0000313" key="1">
    <source>
        <dbReference type="EMBL" id="AIA56816.1"/>
    </source>
</evidence>
<evidence type="ECO:0000313" key="2">
    <source>
        <dbReference type="Proteomes" id="UP000005522"/>
    </source>
</evidence>
<accession>A0A060A3S0</accession>
<dbReference type="HOGENOM" id="CLU_2534931_0_0_6"/>
<dbReference type="KEGG" id="acz:Acaty_2p0002"/>
<dbReference type="EMBL" id="CP005989">
    <property type="protein sequence ID" value="AIA56816.1"/>
    <property type="molecule type" value="Genomic_DNA"/>
</dbReference>
<geneLocation type="plasmid" evidence="1 2">
    <name>pACA1.2</name>
</geneLocation>
<proteinExistence type="predicted"/>
<keyword evidence="1" id="KW-0614">Plasmid</keyword>
<dbReference type="AlphaFoldDB" id="A0A060A3S0"/>
<evidence type="ECO:0008006" key="3">
    <source>
        <dbReference type="Google" id="ProtNLM"/>
    </source>
</evidence>
<reference evidence="1 2" key="1">
    <citation type="journal article" date="2009" name="J. Bacteriol.">
        <title>Draft genome sequence of the extremely acidophilic bacterium Acidithiobacillus caldus ATCC 51756 reveals metabolic versatility in the genus Acidithiobacillus.</title>
        <authorList>
            <person name="Valdes J."/>
            <person name="Quatrini R."/>
            <person name="Hallberg K."/>
            <person name="Dopson M."/>
            <person name="Valenzuela P.D."/>
            <person name="Holmes D.S."/>
        </authorList>
    </citation>
    <scope>NUCLEOTIDE SEQUENCE [LARGE SCALE GENOMIC DNA]</scope>
    <source>
        <strain evidence="2">ATCC 51756 / DSM 8584 / KU</strain>
        <plasmid evidence="1 2">pACA1.2</plasmid>
    </source>
</reference>
<gene>
    <name evidence="1" type="ORF">Acaty_2p0002</name>
</gene>
<sequence>MTGIHDYRKTSPGLLAALEDGPKTGAELSAALHLKATRIRSLLLHLPETQGKVHAPHSVTRERGRPVNLWELRPGVFSETGTP</sequence>
<protein>
    <recommendedName>
        <fullName evidence="3">Transcriptional regulator</fullName>
    </recommendedName>
</protein>
<name>A0A060A3S0_ACICK</name>
<organism evidence="1 2">
    <name type="scientific">Acidithiobacillus caldus (strain ATCC 51756 / DSM 8584 / KU)</name>
    <dbReference type="NCBI Taxonomy" id="637389"/>
    <lineage>
        <taxon>Bacteria</taxon>
        <taxon>Pseudomonadati</taxon>
        <taxon>Pseudomonadota</taxon>
        <taxon>Acidithiobacillia</taxon>
        <taxon>Acidithiobacillales</taxon>
        <taxon>Acidithiobacillaceae</taxon>
        <taxon>Acidithiobacillus</taxon>
    </lineage>
</organism>
<dbReference type="Proteomes" id="UP000005522">
    <property type="component" value="Plasmid pACA1.2"/>
</dbReference>